<accession>A0ABT3GGF9</accession>
<comment type="subcellular location">
    <subcellularLocation>
        <location evidence="1">Secreted</location>
    </subcellularLocation>
</comment>
<evidence type="ECO:0000256" key="5">
    <source>
        <dbReference type="SAM" id="MobiDB-lite"/>
    </source>
</evidence>
<feature type="compositionally biased region" description="Basic and acidic residues" evidence="5">
    <location>
        <begin position="581"/>
        <end position="593"/>
    </location>
</feature>
<dbReference type="SUPFAM" id="SSF49899">
    <property type="entry name" value="Concanavalin A-like lectins/glucanases"/>
    <property type="match status" value="1"/>
</dbReference>
<feature type="compositionally biased region" description="Basic and acidic residues" evidence="5">
    <location>
        <begin position="529"/>
        <end position="544"/>
    </location>
</feature>
<feature type="signal peptide" evidence="6">
    <location>
        <begin position="1"/>
        <end position="25"/>
    </location>
</feature>
<evidence type="ECO:0000256" key="3">
    <source>
        <dbReference type="ARBA" id="ARBA00022729"/>
    </source>
</evidence>
<organism evidence="7 8">
    <name type="scientific">Luteolibacter arcticus</name>
    <dbReference type="NCBI Taxonomy" id="1581411"/>
    <lineage>
        <taxon>Bacteria</taxon>
        <taxon>Pseudomonadati</taxon>
        <taxon>Verrucomicrobiota</taxon>
        <taxon>Verrucomicrobiia</taxon>
        <taxon>Verrucomicrobiales</taxon>
        <taxon>Verrucomicrobiaceae</taxon>
        <taxon>Luteolibacter</taxon>
    </lineage>
</organism>
<feature type="chain" id="PRO_5046311131" description="LamG-like jellyroll fold domain-containing protein" evidence="6">
    <location>
        <begin position="26"/>
        <end position="1488"/>
    </location>
</feature>
<protein>
    <recommendedName>
        <fullName evidence="9">LamG-like jellyroll fold domain-containing protein</fullName>
    </recommendedName>
</protein>
<evidence type="ECO:0000256" key="2">
    <source>
        <dbReference type="ARBA" id="ARBA00022525"/>
    </source>
</evidence>
<feature type="region of interest" description="Disordered" evidence="5">
    <location>
        <begin position="506"/>
        <end position="622"/>
    </location>
</feature>
<comment type="caution">
    <text evidence="7">The sequence shown here is derived from an EMBL/GenBank/DDBJ whole genome shotgun (WGS) entry which is preliminary data.</text>
</comment>
<dbReference type="Proteomes" id="UP001320876">
    <property type="component" value="Unassembled WGS sequence"/>
</dbReference>
<evidence type="ECO:0000256" key="1">
    <source>
        <dbReference type="ARBA" id="ARBA00004613"/>
    </source>
</evidence>
<reference evidence="7 8" key="1">
    <citation type="submission" date="2022-10" db="EMBL/GenBank/DDBJ databases">
        <title>Luteolibacter arcticus strain CCTCC AB 2014275, whole genome shotgun sequencing project.</title>
        <authorList>
            <person name="Zhao G."/>
            <person name="Shen L."/>
        </authorList>
    </citation>
    <scope>NUCLEOTIDE SEQUENCE [LARGE SCALE GENOMIC DNA]</scope>
    <source>
        <strain evidence="7 8">CCTCC AB 2014275</strain>
    </source>
</reference>
<gene>
    <name evidence="7" type="ORF">OKA05_08290</name>
</gene>
<name>A0ABT3GGF9_9BACT</name>
<dbReference type="RefSeq" id="WP_264486658.1">
    <property type="nucleotide sequence ID" value="NZ_JAPDDT010000002.1"/>
</dbReference>
<dbReference type="Pfam" id="PF13385">
    <property type="entry name" value="Laminin_G_3"/>
    <property type="match status" value="1"/>
</dbReference>
<dbReference type="InterPro" id="IPR013320">
    <property type="entry name" value="ConA-like_dom_sf"/>
</dbReference>
<dbReference type="InterPro" id="IPR059100">
    <property type="entry name" value="TSP3_bac"/>
</dbReference>
<feature type="compositionally biased region" description="Acidic residues" evidence="5">
    <location>
        <begin position="594"/>
        <end position="604"/>
    </location>
</feature>
<proteinExistence type="predicted"/>
<dbReference type="Pfam" id="PF18884">
    <property type="entry name" value="TSP3_bac"/>
    <property type="match status" value="3"/>
</dbReference>
<feature type="region of interest" description="Disordered" evidence="5">
    <location>
        <begin position="43"/>
        <end position="82"/>
    </location>
</feature>
<dbReference type="Gene3D" id="2.60.120.200">
    <property type="match status" value="1"/>
</dbReference>
<keyword evidence="4" id="KW-0106">Calcium</keyword>
<evidence type="ECO:0000256" key="6">
    <source>
        <dbReference type="SAM" id="SignalP"/>
    </source>
</evidence>
<sequence length="1488" mass="162272">MKLDFLKRGPLLIIGAAIIVTTAHALIDADSDGMSDVWEGEHGFAVSGTQPSHQLPTADPDGDGWTNLEESQAGTDPSSGVPPEGILKPTVLKHPDFSTVFTISWPSLEGKQYKLYVSPDLSSGSWVQIDSPMMGTGATIEYGTEAIDEDGYLPDRLFWKVSVADVDSDGDTYTDYEELAKKLNPNRADTDGDGFPDNTDPDPLDFADKDGANLSGNVTTGLLGRWDFEGGGPDDVTLVSTPNNEAGAIDIGNTGAGWDGRDDWPRAASGMPWACLHLIAADSHAKVPTTRLNHDTHTWAMWIKFPRATVSSPGALDSSAGKRTLFAVGKDETLSSNDPDSRPIVQCYFDGKGTTNNSSDNRLVLSNWDDGVESQLASWSVPAALDDGQWHHIAIYFDDNEGGRGKYRAWYDGGAFDDNQKDIIAGNVFTYTLNAASHPWCYLGRFMKFIPPGQGHETLGAQIDRLRVYNKVLQPSDVLALYNQDIDDDGLTDRFESRTRFWRDHNHDKIDQQSETTFPVSPFLNDPAGSDHDGDGLSTHDEQTRGTNPWKADSDGDLLPDGWEVEHGSSPSDTDGLTATEEYKWGTDPKSADTDGDGTNDSDETTQGSHPNDASDGGQPLPADQRLAIRIGVGDQSGSHSEDYVVECYRIDIETGEEKLHYIVRSGGFGQYTEQDYNIFRKDQTYTFRLKWQGTSTGTSSSGASDGPDYDYTFKVIPQASHGGILIDSWDKDRGSIGLGKKLLGVNRNDVAADESAFKEEIENRRVVLYSIQTHSQDRMFAGSVTTLRGFERLQLVITNPETGEDFGTHGYLAGEGDTRVYQSLKGMLGSEDDQGTDVRDPRVWFLQDTLNYRRTEFYLVSGVKGEGYGKIKVEARFNGQSLGSVERSLQAHTQFEETIDMVTGWAAGKGFRIDPGAAGGTIAARNNLTDGAGLSEPELWATPTLIPFMLIGHQVEGVTIVARGLGEGIVAGLKDDLEFAGLLATGAMIAADWTAAALQSEIQKWQDDPLARMSELHGIMTDFFQKQVYEPLGNLVADLSTFEGFKKLFWQAVAKGITISMAANNLNIWEKTVDALGEWFDDFGNRMAAGAESAAWINTPFAKSGLLAEGTQVFREQCYTFGYTLGYMCEQVAVGMLTGGAMKIGQVALKGGVTLAGNLAKRTAGAIAMRGHWMKALLGNSSLGDALVRFGYERGLLLCAVEPVGPSIKESVFEILEKLFTRSGFQRATFNFKNLLDDITKPGSNMRALVASAGGEALIQRRAAQLAVLLGDQCDETIMKNFLKVAEERLIILRPAPDGHVVDEFFEGFFRCFEGNPSLMVNADTAELSLSQLSANGKAYLKSFLSDPDAGNLWKIDDPLWVDEDIAIPHNYWVRGLLAEIDVYKRVYKSQGFTHHPTAAGFDLSDDVTWVQIKSVKNPGGAIDGMKKAIDKLAASRPDSGDLKLHILAKPGTDTAGLKSALDNYLGGKPYESRFEVEIEFYDLGPQ</sequence>
<keyword evidence="3 6" id="KW-0732">Signal</keyword>
<evidence type="ECO:0008006" key="9">
    <source>
        <dbReference type="Google" id="ProtNLM"/>
    </source>
</evidence>
<evidence type="ECO:0000256" key="4">
    <source>
        <dbReference type="ARBA" id="ARBA00022837"/>
    </source>
</evidence>
<dbReference type="EMBL" id="JAPDDT010000002">
    <property type="protein sequence ID" value="MCW1922551.1"/>
    <property type="molecule type" value="Genomic_DNA"/>
</dbReference>
<keyword evidence="8" id="KW-1185">Reference proteome</keyword>
<feature type="compositionally biased region" description="Polar residues" evidence="5">
    <location>
        <begin position="68"/>
        <end position="78"/>
    </location>
</feature>
<evidence type="ECO:0000313" key="8">
    <source>
        <dbReference type="Proteomes" id="UP001320876"/>
    </source>
</evidence>
<keyword evidence="2" id="KW-0964">Secreted</keyword>
<evidence type="ECO:0000313" key="7">
    <source>
        <dbReference type="EMBL" id="MCW1922551.1"/>
    </source>
</evidence>